<organism evidence="1 2">
    <name type="scientific">Emiliania huxleyi (strain CCMP1516)</name>
    <dbReference type="NCBI Taxonomy" id="280463"/>
    <lineage>
        <taxon>Eukaryota</taxon>
        <taxon>Haptista</taxon>
        <taxon>Haptophyta</taxon>
        <taxon>Prymnesiophyceae</taxon>
        <taxon>Isochrysidales</taxon>
        <taxon>Noelaerhabdaceae</taxon>
        <taxon>Emiliania</taxon>
    </lineage>
</organism>
<evidence type="ECO:0000313" key="2">
    <source>
        <dbReference type="Proteomes" id="UP000013827"/>
    </source>
</evidence>
<sequence>MASFGKFRFLTLIKPVLHILPEVAPPDRKIPFKARHSLAARSHAYAGQHATCASWREF</sequence>
<name>A0A0D3JRZ3_EMIH1</name>
<dbReference type="EnsemblProtists" id="EOD26278">
    <property type="protein sequence ID" value="EOD26278"/>
    <property type="gene ID" value="EMIHUDRAFT_236751"/>
</dbReference>
<dbReference type="HOGENOM" id="CLU_2983099_0_0_1"/>
<reference evidence="2" key="1">
    <citation type="journal article" date="2013" name="Nature">
        <title>Pan genome of the phytoplankton Emiliania underpins its global distribution.</title>
        <authorList>
            <person name="Read B.A."/>
            <person name="Kegel J."/>
            <person name="Klute M.J."/>
            <person name="Kuo A."/>
            <person name="Lefebvre S.C."/>
            <person name="Maumus F."/>
            <person name="Mayer C."/>
            <person name="Miller J."/>
            <person name="Monier A."/>
            <person name="Salamov A."/>
            <person name="Young J."/>
            <person name="Aguilar M."/>
            <person name="Claverie J.M."/>
            <person name="Frickenhaus S."/>
            <person name="Gonzalez K."/>
            <person name="Herman E.K."/>
            <person name="Lin Y.C."/>
            <person name="Napier J."/>
            <person name="Ogata H."/>
            <person name="Sarno A.F."/>
            <person name="Shmutz J."/>
            <person name="Schroeder D."/>
            <person name="de Vargas C."/>
            <person name="Verret F."/>
            <person name="von Dassow P."/>
            <person name="Valentin K."/>
            <person name="Van de Peer Y."/>
            <person name="Wheeler G."/>
            <person name="Dacks J.B."/>
            <person name="Delwiche C.F."/>
            <person name="Dyhrman S.T."/>
            <person name="Glockner G."/>
            <person name="John U."/>
            <person name="Richards T."/>
            <person name="Worden A.Z."/>
            <person name="Zhang X."/>
            <person name="Grigoriev I.V."/>
            <person name="Allen A.E."/>
            <person name="Bidle K."/>
            <person name="Borodovsky M."/>
            <person name="Bowler C."/>
            <person name="Brownlee C."/>
            <person name="Cock J.M."/>
            <person name="Elias M."/>
            <person name="Gladyshev V.N."/>
            <person name="Groth M."/>
            <person name="Guda C."/>
            <person name="Hadaegh A."/>
            <person name="Iglesias-Rodriguez M.D."/>
            <person name="Jenkins J."/>
            <person name="Jones B.M."/>
            <person name="Lawson T."/>
            <person name="Leese F."/>
            <person name="Lindquist E."/>
            <person name="Lobanov A."/>
            <person name="Lomsadze A."/>
            <person name="Malik S.B."/>
            <person name="Marsh M.E."/>
            <person name="Mackinder L."/>
            <person name="Mock T."/>
            <person name="Mueller-Roeber B."/>
            <person name="Pagarete A."/>
            <person name="Parker M."/>
            <person name="Probert I."/>
            <person name="Quesneville H."/>
            <person name="Raines C."/>
            <person name="Rensing S.A."/>
            <person name="Riano-Pachon D.M."/>
            <person name="Richier S."/>
            <person name="Rokitta S."/>
            <person name="Shiraiwa Y."/>
            <person name="Soanes D.M."/>
            <person name="van der Giezen M."/>
            <person name="Wahlund T.M."/>
            <person name="Williams B."/>
            <person name="Wilson W."/>
            <person name="Wolfe G."/>
            <person name="Wurch L.L."/>
        </authorList>
    </citation>
    <scope>NUCLEOTIDE SEQUENCE</scope>
</reference>
<dbReference type="RefSeq" id="XP_005778707.1">
    <property type="nucleotide sequence ID" value="XM_005778650.1"/>
</dbReference>
<reference evidence="1" key="2">
    <citation type="submission" date="2024-10" db="UniProtKB">
        <authorList>
            <consortium name="EnsemblProtists"/>
        </authorList>
    </citation>
    <scope>IDENTIFICATION</scope>
</reference>
<evidence type="ECO:0000313" key="1">
    <source>
        <dbReference type="EnsemblProtists" id="EOD26278"/>
    </source>
</evidence>
<dbReference type="KEGG" id="ehx:EMIHUDRAFT_236751"/>
<accession>A0A0D3JRZ3</accession>
<dbReference type="Proteomes" id="UP000013827">
    <property type="component" value="Unassembled WGS sequence"/>
</dbReference>
<dbReference type="GeneID" id="17271822"/>
<dbReference type="AlphaFoldDB" id="A0A0D3JRZ3"/>
<dbReference type="PaxDb" id="2903-EOD26278"/>
<keyword evidence="2" id="KW-1185">Reference proteome</keyword>
<protein>
    <submittedName>
        <fullName evidence="1">Uncharacterized protein</fullName>
    </submittedName>
</protein>
<proteinExistence type="predicted"/>